<evidence type="ECO:0000256" key="9">
    <source>
        <dbReference type="ARBA" id="ARBA00023170"/>
    </source>
</evidence>
<dbReference type="PROSITE" id="PS51843">
    <property type="entry name" value="NR_LBD"/>
    <property type="match status" value="1"/>
</dbReference>
<comment type="similarity">
    <text evidence="2">Belongs to the nuclear hormone receptor family.</text>
</comment>
<dbReference type="GO" id="GO:0006950">
    <property type="term" value="P:response to stress"/>
    <property type="evidence" value="ECO:0007669"/>
    <property type="project" value="UniProtKB-ARBA"/>
</dbReference>
<reference evidence="14" key="1">
    <citation type="submission" date="2023-06" db="EMBL/GenBank/DDBJ databases">
        <authorList>
            <person name="Delattre M."/>
        </authorList>
    </citation>
    <scope>NUCLEOTIDE SEQUENCE</scope>
    <source>
        <strain evidence="14">AF72</strain>
    </source>
</reference>
<evidence type="ECO:0000259" key="13">
    <source>
        <dbReference type="PROSITE" id="PS51843"/>
    </source>
</evidence>
<dbReference type="GO" id="GO:0000978">
    <property type="term" value="F:RNA polymerase II cis-regulatory region sequence-specific DNA binding"/>
    <property type="evidence" value="ECO:0007669"/>
    <property type="project" value="TreeGrafter"/>
</dbReference>
<dbReference type="InterPro" id="IPR000536">
    <property type="entry name" value="Nucl_hrmn_rcpt_lig-bd"/>
</dbReference>
<feature type="compositionally biased region" description="Acidic residues" evidence="11">
    <location>
        <begin position="1"/>
        <end position="10"/>
    </location>
</feature>
<evidence type="ECO:0000313" key="14">
    <source>
        <dbReference type="EMBL" id="CAJ0558913.1"/>
    </source>
</evidence>
<dbReference type="GO" id="GO:0005634">
    <property type="term" value="C:nucleus"/>
    <property type="evidence" value="ECO:0007669"/>
    <property type="project" value="UniProtKB-SubCell"/>
</dbReference>
<evidence type="ECO:0000256" key="1">
    <source>
        <dbReference type="ARBA" id="ARBA00004123"/>
    </source>
</evidence>
<dbReference type="GO" id="GO:0000122">
    <property type="term" value="P:negative regulation of transcription by RNA polymerase II"/>
    <property type="evidence" value="ECO:0007669"/>
    <property type="project" value="TreeGrafter"/>
</dbReference>
<evidence type="ECO:0000256" key="8">
    <source>
        <dbReference type="ARBA" id="ARBA00023163"/>
    </source>
</evidence>
<keyword evidence="4" id="KW-0863">Zinc-finger</keyword>
<evidence type="ECO:0000256" key="4">
    <source>
        <dbReference type="ARBA" id="ARBA00022771"/>
    </source>
</evidence>
<evidence type="ECO:0000256" key="10">
    <source>
        <dbReference type="ARBA" id="ARBA00023242"/>
    </source>
</evidence>
<dbReference type="SMART" id="SM00430">
    <property type="entry name" value="HOLI"/>
    <property type="match status" value="1"/>
</dbReference>
<feature type="compositionally biased region" description="Low complexity" evidence="11">
    <location>
        <begin position="90"/>
        <end position="101"/>
    </location>
</feature>
<feature type="compositionally biased region" description="Polar residues" evidence="11">
    <location>
        <begin position="107"/>
        <end position="118"/>
    </location>
</feature>
<dbReference type="PANTHER" id="PTHR24082">
    <property type="entry name" value="NUCLEAR HORMONE RECEPTOR"/>
    <property type="match status" value="1"/>
</dbReference>
<dbReference type="PROSITE" id="PS00031">
    <property type="entry name" value="NUCLEAR_REC_DBD_1"/>
    <property type="match status" value="1"/>
</dbReference>
<keyword evidence="15" id="KW-1185">Reference proteome</keyword>
<protein>
    <submittedName>
        <fullName evidence="14">Uncharacterized protein</fullName>
    </submittedName>
</protein>
<dbReference type="GO" id="GO:0030154">
    <property type="term" value="P:cell differentiation"/>
    <property type="evidence" value="ECO:0007669"/>
    <property type="project" value="TreeGrafter"/>
</dbReference>
<dbReference type="AlphaFoldDB" id="A0AA36FR72"/>
<feature type="domain" description="Nuclear receptor" evidence="12">
    <location>
        <begin position="134"/>
        <end position="209"/>
    </location>
</feature>
<dbReference type="CDD" id="cd06966">
    <property type="entry name" value="NR_DBD_CAR"/>
    <property type="match status" value="1"/>
</dbReference>
<feature type="compositionally biased region" description="Polar residues" evidence="11">
    <location>
        <begin position="288"/>
        <end position="297"/>
    </location>
</feature>
<evidence type="ECO:0000259" key="12">
    <source>
        <dbReference type="PROSITE" id="PS51030"/>
    </source>
</evidence>
<evidence type="ECO:0000313" key="15">
    <source>
        <dbReference type="Proteomes" id="UP001177023"/>
    </source>
</evidence>
<organism evidence="14 15">
    <name type="scientific">Mesorhabditis spiculigera</name>
    <dbReference type="NCBI Taxonomy" id="96644"/>
    <lineage>
        <taxon>Eukaryota</taxon>
        <taxon>Metazoa</taxon>
        <taxon>Ecdysozoa</taxon>
        <taxon>Nematoda</taxon>
        <taxon>Chromadorea</taxon>
        <taxon>Rhabditida</taxon>
        <taxon>Rhabditina</taxon>
        <taxon>Rhabditomorpha</taxon>
        <taxon>Rhabditoidea</taxon>
        <taxon>Rhabditidae</taxon>
        <taxon>Mesorhabditinae</taxon>
        <taxon>Mesorhabditis</taxon>
    </lineage>
</organism>
<dbReference type="PROSITE" id="PS51030">
    <property type="entry name" value="NUCLEAR_REC_DBD_2"/>
    <property type="match status" value="1"/>
</dbReference>
<comment type="caution">
    <text evidence="14">The sequence shown here is derived from an EMBL/GenBank/DDBJ whole genome shotgun (WGS) entry which is preliminary data.</text>
</comment>
<dbReference type="PANTHER" id="PTHR24082:SF494">
    <property type="entry name" value="NUCLEAR HORMONE RECEPTOR FAMILY MEMBER DAF-12"/>
    <property type="match status" value="1"/>
</dbReference>
<evidence type="ECO:0000256" key="7">
    <source>
        <dbReference type="ARBA" id="ARBA00023125"/>
    </source>
</evidence>
<evidence type="ECO:0000256" key="2">
    <source>
        <dbReference type="ARBA" id="ARBA00005993"/>
    </source>
</evidence>
<keyword evidence="3" id="KW-0479">Metal-binding</keyword>
<dbReference type="PRINTS" id="PR00398">
    <property type="entry name" value="STRDHORMONER"/>
</dbReference>
<dbReference type="FunFam" id="3.30.50.10:FF:000042">
    <property type="entry name" value="Nuclear hormone receptor HR96"/>
    <property type="match status" value="1"/>
</dbReference>
<evidence type="ECO:0000256" key="5">
    <source>
        <dbReference type="ARBA" id="ARBA00022833"/>
    </source>
</evidence>
<keyword evidence="8" id="KW-0804">Transcription</keyword>
<evidence type="ECO:0000256" key="11">
    <source>
        <dbReference type="SAM" id="MobiDB-lite"/>
    </source>
</evidence>
<feature type="compositionally biased region" description="Basic and acidic residues" evidence="11">
    <location>
        <begin position="11"/>
        <end position="25"/>
    </location>
</feature>
<accession>A0AA36FR72</accession>
<keyword evidence="7" id="KW-0238">DNA-binding</keyword>
<dbReference type="EMBL" id="CATQJA010000285">
    <property type="protein sequence ID" value="CAJ0558913.1"/>
    <property type="molecule type" value="Genomic_DNA"/>
</dbReference>
<proteinExistence type="inferred from homology"/>
<comment type="subcellular location">
    <subcellularLocation>
        <location evidence="1">Nucleus</location>
    </subcellularLocation>
</comment>
<dbReference type="Proteomes" id="UP001177023">
    <property type="component" value="Unassembled WGS sequence"/>
</dbReference>
<feature type="compositionally biased region" description="Low complexity" evidence="11">
    <location>
        <begin position="275"/>
        <end position="287"/>
    </location>
</feature>
<dbReference type="PRINTS" id="PR00047">
    <property type="entry name" value="STROIDFINGER"/>
</dbReference>
<sequence>MARIDDTDDQPDPKRPRHSLEEPTRHIRRNLKKDPEFLGESIKEEPPATPATQNKQPALPIDDAADDEDEAPMSTPDDPVIHNSPPSLRGLSQQGQQQLQQGGYGDTVSQSESRTPSCDSPGAEGSADERNRRSKTCRVCGDHATGYNFNVITCESCKAFFRRNALRPKEFKCPYSEDCEINPVSRRFCQKCRLRKCFTVGMKKEWILNEEQLRRRKNSRLNHTGSQKSLKCGSPTHSFGGAMTPPKPMTIVSPEQLQFATPQNRLEMTPPMISPSSTSYVVSPPGSLSGTPVSPPSTGILTPTTNAVNDYEPNLLLQQRLAQQRLSSLSMNTPSPVNMPATVSSPMGMGTNTRMDPVRSNQITLSMEEYSQLLLAAKGNGDVQTPPASMDEPPAKRGSFGQGMMAKPYITPMAPVTTMPMPVIQPGFPVPNEATPPMSSYQERMSNYFDQTIIDALNVDSPDGPSDSGAMQPDGCDLNRSLPRANYQLNIAELRELDMVRSAFSGMNEPIDHGKPMQTFMKNDKNPTDIMNIMDIAMRRIVKMSKKLPAFNEISQDGKFALLKSGMVEMLTVRGVRRYDDRSNSWSTPSLSTEYKVPLGMFDRLKEGVCELQKERFVSLYKFFHEDLRQNELALDLLMLMVLFTPRPTIKNPRDLHLIQRQHSDYAALLNRYLESIYGDDARSFNDQIPRIMEKLRLAAQNTAALFTGKVNKDDAEPLAKEFFCNDS</sequence>
<evidence type="ECO:0000256" key="3">
    <source>
        <dbReference type="ARBA" id="ARBA00022723"/>
    </source>
</evidence>
<dbReference type="Pfam" id="PF00105">
    <property type="entry name" value="zf-C4"/>
    <property type="match status" value="1"/>
</dbReference>
<feature type="compositionally biased region" description="Basic and acidic residues" evidence="11">
    <location>
        <begin position="32"/>
        <end position="46"/>
    </location>
</feature>
<dbReference type="InterPro" id="IPR001628">
    <property type="entry name" value="Znf_hrmn_rcpt"/>
</dbReference>
<keyword evidence="6" id="KW-0805">Transcription regulation</keyword>
<name>A0AA36FR72_9BILA</name>
<dbReference type="InterPro" id="IPR050234">
    <property type="entry name" value="Nuclear_hormone_rcpt_NR1"/>
</dbReference>
<dbReference type="SUPFAM" id="SSF57716">
    <property type="entry name" value="Glucocorticoid receptor-like (DNA-binding domain)"/>
    <property type="match status" value="1"/>
</dbReference>
<dbReference type="InterPro" id="IPR001723">
    <property type="entry name" value="Nuclear_hrmn_rcpt"/>
</dbReference>
<dbReference type="GO" id="GO:0008270">
    <property type="term" value="F:zinc ion binding"/>
    <property type="evidence" value="ECO:0007669"/>
    <property type="project" value="UniProtKB-KW"/>
</dbReference>
<evidence type="ECO:0000256" key="6">
    <source>
        <dbReference type="ARBA" id="ARBA00023015"/>
    </source>
</evidence>
<feature type="domain" description="NR LBD" evidence="13">
    <location>
        <begin position="492"/>
        <end position="728"/>
    </location>
</feature>
<keyword evidence="5" id="KW-0862">Zinc</keyword>
<dbReference type="SMART" id="SM00399">
    <property type="entry name" value="ZnF_C4"/>
    <property type="match status" value="1"/>
</dbReference>
<dbReference type="GO" id="GO:0004879">
    <property type="term" value="F:nuclear receptor activity"/>
    <property type="evidence" value="ECO:0007669"/>
    <property type="project" value="TreeGrafter"/>
</dbReference>
<keyword evidence="10" id="KW-0539">Nucleus</keyword>
<dbReference type="Gene3D" id="3.30.50.10">
    <property type="entry name" value="Erythroid Transcription Factor GATA-1, subunit A"/>
    <property type="match status" value="1"/>
</dbReference>
<feature type="region of interest" description="Disordered" evidence="11">
    <location>
        <begin position="1"/>
        <end position="134"/>
    </location>
</feature>
<keyword evidence="9" id="KW-0675">Receptor</keyword>
<dbReference type="Gene3D" id="1.10.565.10">
    <property type="entry name" value="Retinoid X Receptor"/>
    <property type="match status" value="1"/>
</dbReference>
<dbReference type="GO" id="GO:0045944">
    <property type="term" value="P:positive regulation of transcription by RNA polymerase II"/>
    <property type="evidence" value="ECO:0007669"/>
    <property type="project" value="TreeGrafter"/>
</dbReference>
<feature type="non-terminal residue" evidence="14">
    <location>
        <position position="728"/>
    </location>
</feature>
<feature type="region of interest" description="Disordered" evidence="11">
    <location>
        <begin position="218"/>
        <end position="237"/>
    </location>
</feature>
<feature type="region of interest" description="Disordered" evidence="11">
    <location>
        <begin position="275"/>
        <end position="297"/>
    </location>
</feature>
<dbReference type="InterPro" id="IPR013088">
    <property type="entry name" value="Znf_NHR/GATA"/>
</dbReference>
<dbReference type="InterPro" id="IPR035500">
    <property type="entry name" value="NHR-like_dom_sf"/>
</dbReference>
<dbReference type="SUPFAM" id="SSF48508">
    <property type="entry name" value="Nuclear receptor ligand-binding domain"/>
    <property type="match status" value="1"/>
</dbReference>
<gene>
    <name evidence="14" type="ORF">MSPICULIGERA_LOCUS1110</name>
</gene>